<feature type="region of interest" description="Disordered" evidence="3">
    <location>
        <begin position="421"/>
        <end position="440"/>
    </location>
</feature>
<evidence type="ECO:0000259" key="4">
    <source>
        <dbReference type="PROSITE" id="PS50137"/>
    </source>
</evidence>
<dbReference type="GO" id="GO:0003729">
    <property type="term" value="F:mRNA binding"/>
    <property type="evidence" value="ECO:0007669"/>
    <property type="project" value="TreeGrafter"/>
</dbReference>
<feature type="domain" description="DRBM" evidence="4">
    <location>
        <begin position="303"/>
        <end position="370"/>
    </location>
</feature>
<keyword evidence="6" id="KW-1185">Reference proteome</keyword>
<dbReference type="CDD" id="cd19857">
    <property type="entry name" value="DSRM_STAU_rpt1"/>
    <property type="match status" value="1"/>
</dbReference>
<evidence type="ECO:0000256" key="2">
    <source>
        <dbReference type="PROSITE-ProRule" id="PRU00266"/>
    </source>
</evidence>
<dbReference type="GO" id="GO:0008298">
    <property type="term" value="P:intracellular mRNA localization"/>
    <property type="evidence" value="ECO:0007669"/>
    <property type="project" value="TreeGrafter"/>
</dbReference>
<proteinExistence type="predicted"/>
<name>A0A9N9MP51_9CUCU</name>
<dbReference type="AlphaFoldDB" id="A0A9N9MP51"/>
<dbReference type="GO" id="GO:0098964">
    <property type="term" value="P:anterograde dendritic transport of messenger ribonucleoprotein complex"/>
    <property type="evidence" value="ECO:0007669"/>
    <property type="project" value="TreeGrafter"/>
</dbReference>
<dbReference type="Proteomes" id="UP001152799">
    <property type="component" value="Chromosome 2"/>
</dbReference>
<dbReference type="Pfam" id="PF00035">
    <property type="entry name" value="dsrm"/>
    <property type="match status" value="3"/>
</dbReference>
<protein>
    <recommendedName>
        <fullName evidence="4">DRBM domain-containing protein</fullName>
    </recommendedName>
</protein>
<dbReference type="GO" id="GO:0005886">
    <property type="term" value="C:plasma membrane"/>
    <property type="evidence" value="ECO:0007669"/>
    <property type="project" value="TreeGrafter"/>
</dbReference>
<dbReference type="GO" id="GO:0007281">
    <property type="term" value="P:germ cell development"/>
    <property type="evidence" value="ECO:0007669"/>
    <property type="project" value="TreeGrafter"/>
</dbReference>
<feature type="domain" description="DRBM" evidence="4">
    <location>
        <begin position="91"/>
        <end position="158"/>
    </location>
</feature>
<dbReference type="GO" id="GO:0035418">
    <property type="term" value="P:protein localization to synapse"/>
    <property type="evidence" value="ECO:0007669"/>
    <property type="project" value="TreeGrafter"/>
</dbReference>
<dbReference type="PROSITE" id="PS50137">
    <property type="entry name" value="DS_RBD"/>
    <property type="match status" value="4"/>
</dbReference>
<dbReference type="EMBL" id="OU892278">
    <property type="protein sequence ID" value="CAG9764185.1"/>
    <property type="molecule type" value="Genomic_DNA"/>
</dbReference>
<dbReference type="OrthoDB" id="10037267at2759"/>
<dbReference type="InterPro" id="IPR051740">
    <property type="entry name" value="DRBM-containing_protein"/>
</dbReference>
<feature type="domain" description="DRBM" evidence="4">
    <location>
        <begin position="173"/>
        <end position="279"/>
    </location>
</feature>
<dbReference type="FunFam" id="3.30.160.20:FF:000007">
    <property type="entry name" value="Double-stranded RNA-binding protein Staufen homolog 1"/>
    <property type="match status" value="1"/>
</dbReference>
<reference evidence="5" key="1">
    <citation type="submission" date="2022-01" db="EMBL/GenBank/DDBJ databases">
        <authorList>
            <person name="King R."/>
        </authorList>
    </citation>
    <scope>NUCLEOTIDE SEQUENCE</scope>
</reference>
<evidence type="ECO:0000256" key="1">
    <source>
        <dbReference type="ARBA" id="ARBA00022884"/>
    </source>
</evidence>
<organism evidence="5 6">
    <name type="scientific">Ceutorhynchus assimilis</name>
    <name type="common">cabbage seed weevil</name>
    <dbReference type="NCBI Taxonomy" id="467358"/>
    <lineage>
        <taxon>Eukaryota</taxon>
        <taxon>Metazoa</taxon>
        <taxon>Ecdysozoa</taxon>
        <taxon>Arthropoda</taxon>
        <taxon>Hexapoda</taxon>
        <taxon>Insecta</taxon>
        <taxon>Pterygota</taxon>
        <taxon>Neoptera</taxon>
        <taxon>Endopterygota</taxon>
        <taxon>Coleoptera</taxon>
        <taxon>Polyphaga</taxon>
        <taxon>Cucujiformia</taxon>
        <taxon>Curculionidae</taxon>
        <taxon>Ceutorhynchinae</taxon>
        <taxon>Ceutorhynchus</taxon>
    </lineage>
</organism>
<feature type="domain" description="DRBM" evidence="4">
    <location>
        <begin position="437"/>
        <end position="507"/>
    </location>
</feature>
<dbReference type="GO" id="GO:0032839">
    <property type="term" value="C:dendrite cytoplasm"/>
    <property type="evidence" value="ECO:0007669"/>
    <property type="project" value="GOC"/>
</dbReference>
<dbReference type="PANTHER" id="PTHR46054">
    <property type="entry name" value="MATERNAL EFFECT PROTEIN STAUFEN"/>
    <property type="match status" value="1"/>
</dbReference>
<dbReference type="InterPro" id="IPR014720">
    <property type="entry name" value="dsRBD_dom"/>
</dbReference>
<dbReference type="GO" id="GO:0003725">
    <property type="term" value="F:double-stranded RNA binding"/>
    <property type="evidence" value="ECO:0007669"/>
    <property type="project" value="TreeGrafter"/>
</dbReference>
<dbReference type="GO" id="GO:0010468">
    <property type="term" value="P:regulation of gene expression"/>
    <property type="evidence" value="ECO:0007669"/>
    <property type="project" value="UniProtKB-ARBA"/>
</dbReference>
<dbReference type="SMART" id="SM00358">
    <property type="entry name" value="DSRM"/>
    <property type="match status" value="4"/>
</dbReference>
<sequence length="544" mass="61056">MLLFFDFYFYFFNLKSRMKFLRFTRTILFLGIIKLVVEVRGFSSEILVLFGDKNCIAGSLSSTDINKEVQEIKKDDLVNDMTFGNLDGEKSTMSNINELAQYNDISYSYELLQEDGPPHSKTFTIALYLGDETYKSDGKSFKKAQQSAASLAVKSTKYEHPPVKFKENEKTPTPTVVLNNLASKLGLAVEYSLITDDLLANLNKQKIIDQPHSGKSYLQKLNETVHSNDTAHVRKDGGDPKGPFTIRVDVNGAQFYGEAHSIQNAKHEAALKALQALKDDKNAFSCLEQDDNCKSNKNRLTKSPITLVHEAAQKRNFQVVFDIVDEIGPSHKKLFTAKCSVDDLEATGQGKSKKEAKKNAAENILPSLLLKTSNSLEKITNNQPKNNNKWKKKKKNKVIKNSLDKIDRLIDNVMDFVSSIGKGENDNAKKPKDDKKSPTNELLGLGKVLNLQIKFKDFNTNNENKATYYSVVELGLKSPSIICLGEGVNQKNAKDLASKYALNALFKLGFLDSFLDKSGSVSDKEEEFQKVWLNVVERNEKDEL</sequence>
<dbReference type="Gene3D" id="3.30.160.20">
    <property type="match status" value="4"/>
</dbReference>
<evidence type="ECO:0000256" key="3">
    <source>
        <dbReference type="SAM" id="MobiDB-lite"/>
    </source>
</evidence>
<dbReference type="PANTHER" id="PTHR46054:SF3">
    <property type="entry name" value="MATERNAL EFFECT PROTEIN STAUFEN"/>
    <property type="match status" value="1"/>
</dbReference>
<evidence type="ECO:0000313" key="5">
    <source>
        <dbReference type="EMBL" id="CAG9764185.1"/>
    </source>
</evidence>
<dbReference type="GO" id="GO:0010494">
    <property type="term" value="C:cytoplasmic stress granule"/>
    <property type="evidence" value="ECO:0007669"/>
    <property type="project" value="TreeGrafter"/>
</dbReference>
<evidence type="ECO:0000313" key="6">
    <source>
        <dbReference type="Proteomes" id="UP001152799"/>
    </source>
</evidence>
<accession>A0A9N9MP51</accession>
<dbReference type="GO" id="GO:0043025">
    <property type="term" value="C:neuronal cell body"/>
    <property type="evidence" value="ECO:0007669"/>
    <property type="project" value="TreeGrafter"/>
</dbReference>
<gene>
    <name evidence="5" type="ORF">CEUTPL_LOCUS4829</name>
</gene>
<keyword evidence="1 2" id="KW-0694">RNA-binding</keyword>
<feature type="compositionally biased region" description="Basic and acidic residues" evidence="3">
    <location>
        <begin position="423"/>
        <end position="438"/>
    </location>
</feature>
<dbReference type="SUPFAM" id="SSF54768">
    <property type="entry name" value="dsRNA-binding domain-like"/>
    <property type="match status" value="4"/>
</dbReference>